<dbReference type="GO" id="GO:0016787">
    <property type="term" value="F:hydrolase activity"/>
    <property type="evidence" value="ECO:0007669"/>
    <property type="project" value="UniProtKB-KW"/>
</dbReference>
<dbReference type="PANTHER" id="PTHR37946">
    <property type="entry name" value="SLL1969 PROTEIN"/>
    <property type="match status" value="1"/>
</dbReference>
<sequence>MGTRLLNQLGQLGNAAGRYTRNVTTAPLGVLTRRIGAAPAAVRGLVTEAASMATHAAFYPAGVRPARSAAPDPYSLAGLAPLQRGLLVGNLTAAGMPILLVHGLVDNRSIFARLQRTLRRRGFRHVETLNLPLYATDVPHAALMLAAAVTDVCARTGYHQAHIVAHSLGGLVARYYVQCLGGDERVHTLVTLGTPHGGTRLAHLVPRVVPYRLVASLRPGSPLLTELAAPVPGCRTRFLAVGGGLDSLVRPESAALRHPDLAARNVTVPGLGHHAVAFNGDVAHGIATVLARLDGPVAWPAGSAPPPAPRPSAPSSERPG</sequence>
<accession>A0A937UMU4</accession>
<dbReference type="InterPro" id="IPR000073">
    <property type="entry name" value="AB_hydrolase_1"/>
</dbReference>
<keyword evidence="3" id="KW-0378">Hydrolase</keyword>
<comment type="caution">
    <text evidence="3">The sequence shown here is derived from an EMBL/GenBank/DDBJ whole genome shotgun (WGS) entry which is preliminary data.</text>
</comment>
<dbReference type="InterPro" id="IPR029058">
    <property type="entry name" value="AB_hydrolase_fold"/>
</dbReference>
<proteinExistence type="predicted"/>
<organism evidence="3 4">
    <name type="scientific">Frankia nepalensis</name>
    <dbReference type="NCBI Taxonomy" id="1836974"/>
    <lineage>
        <taxon>Bacteria</taxon>
        <taxon>Bacillati</taxon>
        <taxon>Actinomycetota</taxon>
        <taxon>Actinomycetes</taxon>
        <taxon>Frankiales</taxon>
        <taxon>Frankiaceae</taxon>
        <taxon>Frankia</taxon>
    </lineage>
</organism>
<evidence type="ECO:0000256" key="1">
    <source>
        <dbReference type="SAM" id="MobiDB-lite"/>
    </source>
</evidence>
<dbReference type="EMBL" id="JAEACQ010000158">
    <property type="protein sequence ID" value="MBL7627227.1"/>
    <property type="molecule type" value="Genomic_DNA"/>
</dbReference>
<reference evidence="3" key="1">
    <citation type="submission" date="2020-12" db="EMBL/GenBank/DDBJ databases">
        <title>Genomic characterization of non-nitrogen-fixing Frankia strains.</title>
        <authorList>
            <person name="Carlos-Shanley C."/>
            <person name="Guerra T."/>
            <person name="Hahn D."/>
        </authorList>
    </citation>
    <scope>NUCLEOTIDE SEQUENCE</scope>
    <source>
        <strain evidence="3">CN6</strain>
    </source>
</reference>
<dbReference type="SUPFAM" id="SSF53474">
    <property type="entry name" value="alpha/beta-Hydrolases"/>
    <property type="match status" value="1"/>
</dbReference>
<evidence type="ECO:0000259" key="2">
    <source>
        <dbReference type="Pfam" id="PF00561"/>
    </source>
</evidence>
<evidence type="ECO:0000313" key="3">
    <source>
        <dbReference type="EMBL" id="MBL7627227.1"/>
    </source>
</evidence>
<dbReference type="Pfam" id="PF00561">
    <property type="entry name" value="Abhydrolase_1"/>
    <property type="match status" value="1"/>
</dbReference>
<keyword evidence="4" id="KW-1185">Reference proteome</keyword>
<dbReference type="PANTHER" id="PTHR37946:SF1">
    <property type="entry name" value="SLL1969 PROTEIN"/>
    <property type="match status" value="1"/>
</dbReference>
<dbReference type="Proteomes" id="UP000604475">
    <property type="component" value="Unassembled WGS sequence"/>
</dbReference>
<name>A0A937UMU4_9ACTN</name>
<dbReference type="Gene3D" id="3.40.50.1820">
    <property type="entry name" value="alpha/beta hydrolase"/>
    <property type="match status" value="1"/>
</dbReference>
<dbReference type="AlphaFoldDB" id="A0A937UMU4"/>
<protein>
    <submittedName>
        <fullName evidence="3">Alpha/beta fold hydrolase</fullName>
    </submittedName>
</protein>
<gene>
    <name evidence="3" type="ORF">I7412_08605</name>
</gene>
<feature type="region of interest" description="Disordered" evidence="1">
    <location>
        <begin position="300"/>
        <end position="320"/>
    </location>
</feature>
<evidence type="ECO:0000313" key="4">
    <source>
        <dbReference type="Proteomes" id="UP000604475"/>
    </source>
</evidence>
<feature type="compositionally biased region" description="Pro residues" evidence="1">
    <location>
        <begin position="303"/>
        <end position="312"/>
    </location>
</feature>
<feature type="domain" description="AB hydrolase-1" evidence="2">
    <location>
        <begin position="97"/>
        <end position="199"/>
    </location>
</feature>